<dbReference type="GO" id="GO:0016020">
    <property type="term" value="C:membrane"/>
    <property type="evidence" value="ECO:0007669"/>
    <property type="project" value="UniProtKB-SubCell"/>
</dbReference>
<dbReference type="Proteomes" id="UP001054902">
    <property type="component" value="Unassembled WGS sequence"/>
</dbReference>
<keyword evidence="7" id="KW-0276">Fatty acid metabolism</keyword>
<evidence type="ECO:0000256" key="7">
    <source>
        <dbReference type="ARBA" id="ARBA00022832"/>
    </source>
</evidence>
<evidence type="ECO:0000256" key="5">
    <source>
        <dbReference type="ARBA" id="ARBA00022516"/>
    </source>
</evidence>
<dbReference type="Pfam" id="PF04387">
    <property type="entry name" value="PTPLA"/>
    <property type="match status" value="1"/>
</dbReference>
<evidence type="ECO:0000256" key="2">
    <source>
        <dbReference type="ARBA" id="ARBA00005194"/>
    </source>
</evidence>
<evidence type="ECO:0000256" key="10">
    <source>
        <dbReference type="ARBA" id="ARBA00023136"/>
    </source>
</evidence>
<comment type="subcellular location">
    <subcellularLocation>
        <location evidence="1">Membrane</location>
        <topology evidence="1">Multi-pass membrane protein</topology>
    </subcellularLocation>
</comment>
<dbReference type="InterPro" id="IPR007482">
    <property type="entry name" value="Tyr_Pase-like_PTPLA"/>
</dbReference>
<evidence type="ECO:0000256" key="6">
    <source>
        <dbReference type="ARBA" id="ARBA00022692"/>
    </source>
</evidence>
<comment type="caution">
    <text evidence="13">The sequence shown here is derived from an EMBL/GenBank/DDBJ whole genome shotgun (WGS) entry which is preliminary data.</text>
</comment>
<keyword evidence="9" id="KW-0443">Lipid metabolism</keyword>
<proteinExistence type="inferred from homology"/>
<comment type="pathway">
    <text evidence="2">Lipid metabolism; fatty acid biosynthesis.</text>
</comment>
<dbReference type="EC" id="4.2.1.134" evidence="4"/>
<evidence type="ECO:0000313" key="13">
    <source>
        <dbReference type="EMBL" id="GFH60788.1"/>
    </source>
</evidence>
<keyword evidence="14" id="KW-1185">Reference proteome</keyword>
<evidence type="ECO:0000256" key="12">
    <source>
        <dbReference type="ARBA" id="ARBA00023239"/>
    </source>
</evidence>
<dbReference type="GO" id="GO:0102158">
    <property type="term" value="F:very-long-chain (3R)-3-hydroxyacyl-CoA dehydratase activity"/>
    <property type="evidence" value="ECO:0007669"/>
    <property type="project" value="UniProtKB-EC"/>
</dbReference>
<dbReference type="GO" id="GO:0006633">
    <property type="term" value="P:fatty acid biosynthetic process"/>
    <property type="evidence" value="ECO:0007669"/>
    <property type="project" value="UniProtKB-KW"/>
</dbReference>
<evidence type="ECO:0000256" key="3">
    <source>
        <dbReference type="ARBA" id="ARBA00007811"/>
    </source>
</evidence>
<keyword evidence="10" id="KW-0472">Membrane</keyword>
<evidence type="ECO:0000313" key="14">
    <source>
        <dbReference type="Proteomes" id="UP001054902"/>
    </source>
</evidence>
<dbReference type="EMBL" id="BLLK01000069">
    <property type="protein sequence ID" value="GFH60788.1"/>
    <property type="molecule type" value="Genomic_DNA"/>
</dbReference>
<gene>
    <name evidence="13" type="ORF">CTEN210_17264</name>
</gene>
<evidence type="ECO:0000256" key="8">
    <source>
        <dbReference type="ARBA" id="ARBA00022989"/>
    </source>
</evidence>
<evidence type="ECO:0000256" key="1">
    <source>
        <dbReference type="ARBA" id="ARBA00004141"/>
    </source>
</evidence>
<comment type="similarity">
    <text evidence="3">Belongs to the very long-chain fatty acids dehydratase HACD family.</text>
</comment>
<keyword evidence="6" id="KW-0812">Transmembrane</keyword>
<keyword evidence="5" id="KW-0444">Lipid biosynthesis</keyword>
<dbReference type="AlphaFoldDB" id="A0AAD3DAF0"/>
<accession>A0AAD3DAF0</accession>
<protein>
    <recommendedName>
        <fullName evidence="4">very-long-chain (3R)-3-hydroxyacyl-CoA dehydratase</fullName>
        <ecNumber evidence="4">4.2.1.134</ecNumber>
    </recommendedName>
</protein>
<reference evidence="13 14" key="1">
    <citation type="journal article" date="2021" name="Sci. Rep.">
        <title>The genome of the diatom Chaetoceros tenuissimus carries an ancient integrated fragment of an extant virus.</title>
        <authorList>
            <person name="Hongo Y."/>
            <person name="Kimura K."/>
            <person name="Takaki Y."/>
            <person name="Yoshida Y."/>
            <person name="Baba S."/>
            <person name="Kobayashi G."/>
            <person name="Nagasaki K."/>
            <person name="Hano T."/>
            <person name="Tomaru Y."/>
        </authorList>
    </citation>
    <scope>NUCLEOTIDE SEQUENCE [LARGE SCALE GENOMIC DNA]</scope>
    <source>
        <strain evidence="13 14">NIES-3715</strain>
    </source>
</reference>
<evidence type="ECO:0000256" key="11">
    <source>
        <dbReference type="ARBA" id="ARBA00023160"/>
    </source>
</evidence>
<name>A0AAD3DAF0_9STRA</name>
<keyword evidence="12" id="KW-0456">Lyase</keyword>
<evidence type="ECO:0000256" key="9">
    <source>
        <dbReference type="ARBA" id="ARBA00023098"/>
    </source>
</evidence>
<keyword evidence="8" id="KW-1133">Transmembrane helix</keyword>
<keyword evidence="11" id="KW-0275">Fatty acid biosynthesis</keyword>
<organism evidence="13 14">
    <name type="scientific">Chaetoceros tenuissimus</name>
    <dbReference type="NCBI Taxonomy" id="426638"/>
    <lineage>
        <taxon>Eukaryota</taxon>
        <taxon>Sar</taxon>
        <taxon>Stramenopiles</taxon>
        <taxon>Ochrophyta</taxon>
        <taxon>Bacillariophyta</taxon>
        <taxon>Coscinodiscophyceae</taxon>
        <taxon>Chaetocerotophycidae</taxon>
        <taxon>Chaetocerotales</taxon>
        <taxon>Chaetocerotaceae</taxon>
        <taxon>Chaetoceros</taxon>
    </lineage>
</organism>
<sequence>MQLAWLRVVLILAFDENARKEEEACETKIHTATITALAFSLIELLNSLLGLTKSKPHQVMLFSLTRTGVEMLLAPLLPCGCIEHIITVSCWALDGIIRFGCFGADALLSIFGYESVPFIKSIRYTIGPMLFPIGAGGEMFMVIKAAKEGRTHLYFAAALWPIFFYPLMKQLLKQRSKHFKKLKEA</sequence>
<evidence type="ECO:0000256" key="4">
    <source>
        <dbReference type="ARBA" id="ARBA00013122"/>
    </source>
</evidence>